<dbReference type="EMBL" id="BARV01003777">
    <property type="protein sequence ID" value="GAI11573.1"/>
    <property type="molecule type" value="Genomic_DNA"/>
</dbReference>
<feature type="domain" description="Aminotransferase class V" evidence="2">
    <location>
        <begin position="1"/>
        <end position="85"/>
    </location>
</feature>
<dbReference type="AlphaFoldDB" id="X1KXY3"/>
<evidence type="ECO:0000256" key="1">
    <source>
        <dbReference type="ARBA" id="ARBA00022898"/>
    </source>
</evidence>
<dbReference type="PANTHER" id="PTHR43586:SF8">
    <property type="entry name" value="CYSTEINE DESULFURASE 1, CHLOROPLASTIC"/>
    <property type="match status" value="1"/>
</dbReference>
<dbReference type="Pfam" id="PF00266">
    <property type="entry name" value="Aminotran_5"/>
    <property type="match status" value="1"/>
</dbReference>
<organism evidence="3">
    <name type="scientific">marine sediment metagenome</name>
    <dbReference type="NCBI Taxonomy" id="412755"/>
    <lineage>
        <taxon>unclassified sequences</taxon>
        <taxon>metagenomes</taxon>
        <taxon>ecological metagenomes</taxon>
    </lineage>
</organism>
<dbReference type="InterPro" id="IPR000192">
    <property type="entry name" value="Aminotrans_V_dom"/>
</dbReference>
<comment type="caution">
    <text evidence="3">The sequence shown here is derived from an EMBL/GenBank/DDBJ whole genome shotgun (WGS) entry which is preliminary data.</text>
</comment>
<reference evidence="3" key="1">
    <citation type="journal article" date="2014" name="Front. Microbiol.">
        <title>High frequency of phylogenetically diverse reductive dehalogenase-homologous genes in deep subseafloor sedimentary metagenomes.</title>
        <authorList>
            <person name="Kawai M."/>
            <person name="Futagami T."/>
            <person name="Toyoda A."/>
            <person name="Takaki Y."/>
            <person name="Nishi S."/>
            <person name="Hori S."/>
            <person name="Arai W."/>
            <person name="Tsubouchi T."/>
            <person name="Morono Y."/>
            <person name="Uchiyama I."/>
            <person name="Ito T."/>
            <person name="Fujiyama A."/>
            <person name="Inagaki F."/>
            <person name="Takami H."/>
        </authorList>
    </citation>
    <scope>NUCLEOTIDE SEQUENCE</scope>
    <source>
        <strain evidence="3">Expedition CK06-06</strain>
    </source>
</reference>
<proteinExistence type="predicted"/>
<dbReference type="InterPro" id="IPR015424">
    <property type="entry name" value="PyrdxlP-dep_Trfase"/>
</dbReference>
<evidence type="ECO:0000313" key="3">
    <source>
        <dbReference type="EMBL" id="GAI11573.1"/>
    </source>
</evidence>
<dbReference type="Gene3D" id="3.40.640.10">
    <property type="entry name" value="Type I PLP-dependent aspartate aminotransferase-like (Major domain)"/>
    <property type="match status" value="1"/>
</dbReference>
<evidence type="ECO:0000259" key="2">
    <source>
        <dbReference type="Pfam" id="PF00266"/>
    </source>
</evidence>
<protein>
    <recommendedName>
        <fullName evidence="2">Aminotransferase class V domain-containing protein</fullName>
    </recommendedName>
</protein>
<sequence length="123" mass="13625">ARVINAKPDEIAYTKNTTEAINIVAHGLKLRKGDKVVATVLEHHSNLLPWQRLERELGVKLELIQASRECMIDPAAIKARLPKRMAAQTSKIPNTTVMIAETIAARSTGSLNILTPFKRSCRT</sequence>
<name>X1KXY3_9ZZZZ</name>
<feature type="non-terminal residue" evidence="3">
    <location>
        <position position="1"/>
    </location>
</feature>
<dbReference type="PANTHER" id="PTHR43586">
    <property type="entry name" value="CYSTEINE DESULFURASE"/>
    <property type="match status" value="1"/>
</dbReference>
<keyword evidence="1" id="KW-0663">Pyridoxal phosphate</keyword>
<dbReference type="InterPro" id="IPR015421">
    <property type="entry name" value="PyrdxlP-dep_Trfase_major"/>
</dbReference>
<accession>X1KXY3</accession>
<dbReference type="SUPFAM" id="SSF53383">
    <property type="entry name" value="PLP-dependent transferases"/>
    <property type="match status" value="1"/>
</dbReference>
<gene>
    <name evidence="3" type="ORF">S06H3_08819</name>
</gene>